<keyword evidence="4" id="KW-0804">Transcription</keyword>
<protein>
    <recommendedName>
        <fullName evidence="5">RNA polymerase sigma-70 domain-containing protein</fullName>
    </recommendedName>
</protein>
<sequence>MKTQNEIILEFLPYIRTVAYSIYKRMPASSSIFYTDLVQIGVLGLIDAIKKFKPEKKVDLKVYAIRRIRGEMLDSLRQLSQGIRVLQKNAKKIEWVYLKFYGEKGRAPTDEELKTVVAAEKNLKGKQYAAAFPRIFLSNYVMDLTPPAKEYFSRADASPF</sequence>
<feature type="domain" description="RNA polymerase sigma-70" evidence="5">
    <location>
        <begin position="36"/>
        <end position="49"/>
    </location>
</feature>
<dbReference type="PANTHER" id="PTHR30385">
    <property type="entry name" value="SIGMA FACTOR F FLAGELLAR"/>
    <property type="match status" value="1"/>
</dbReference>
<dbReference type="SUPFAM" id="SSF88946">
    <property type="entry name" value="Sigma2 domain of RNA polymerase sigma factors"/>
    <property type="match status" value="1"/>
</dbReference>
<feature type="non-terminal residue" evidence="6">
    <location>
        <position position="160"/>
    </location>
</feature>
<evidence type="ECO:0000313" key="6">
    <source>
        <dbReference type="EMBL" id="KKK96029.1"/>
    </source>
</evidence>
<dbReference type="NCBIfam" id="TIGR02937">
    <property type="entry name" value="sigma70-ECF"/>
    <property type="match status" value="1"/>
</dbReference>
<dbReference type="InterPro" id="IPR007627">
    <property type="entry name" value="RNA_pol_sigma70_r2"/>
</dbReference>
<proteinExistence type="predicted"/>
<dbReference type="Gene3D" id="1.10.1740.10">
    <property type="match status" value="1"/>
</dbReference>
<dbReference type="PROSITE" id="PS00715">
    <property type="entry name" value="SIGMA70_1"/>
    <property type="match status" value="1"/>
</dbReference>
<keyword evidence="2" id="KW-0731">Sigma factor</keyword>
<dbReference type="GO" id="GO:0016987">
    <property type="term" value="F:sigma factor activity"/>
    <property type="evidence" value="ECO:0007669"/>
    <property type="project" value="UniProtKB-KW"/>
</dbReference>
<evidence type="ECO:0000256" key="3">
    <source>
        <dbReference type="ARBA" id="ARBA00023125"/>
    </source>
</evidence>
<evidence type="ECO:0000256" key="2">
    <source>
        <dbReference type="ARBA" id="ARBA00023082"/>
    </source>
</evidence>
<dbReference type="Pfam" id="PF04542">
    <property type="entry name" value="Sigma70_r2"/>
    <property type="match status" value="1"/>
</dbReference>
<reference evidence="6" key="1">
    <citation type="journal article" date="2015" name="Nature">
        <title>Complex archaea that bridge the gap between prokaryotes and eukaryotes.</title>
        <authorList>
            <person name="Spang A."/>
            <person name="Saw J.H."/>
            <person name="Jorgensen S.L."/>
            <person name="Zaremba-Niedzwiedzka K."/>
            <person name="Martijn J."/>
            <person name="Lind A.E."/>
            <person name="van Eijk R."/>
            <person name="Schleper C."/>
            <person name="Guy L."/>
            <person name="Ettema T.J."/>
        </authorList>
    </citation>
    <scope>NUCLEOTIDE SEQUENCE</scope>
</reference>
<dbReference type="AlphaFoldDB" id="A0A0F9C0D4"/>
<dbReference type="InterPro" id="IPR014284">
    <property type="entry name" value="RNA_pol_sigma-70_dom"/>
</dbReference>
<evidence type="ECO:0000259" key="5">
    <source>
        <dbReference type="PROSITE" id="PS00715"/>
    </source>
</evidence>
<organism evidence="6">
    <name type="scientific">marine sediment metagenome</name>
    <dbReference type="NCBI Taxonomy" id="412755"/>
    <lineage>
        <taxon>unclassified sequences</taxon>
        <taxon>metagenomes</taxon>
        <taxon>ecological metagenomes</taxon>
    </lineage>
</organism>
<keyword evidence="1" id="KW-0805">Transcription regulation</keyword>
<gene>
    <name evidence="6" type="ORF">LCGC14_2666870</name>
</gene>
<name>A0A0F9C0D4_9ZZZZ</name>
<dbReference type="GO" id="GO:0003677">
    <property type="term" value="F:DNA binding"/>
    <property type="evidence" value="ECO:0007669"/>
    <property type="project" value="UniProtKB-KW"/>
</dbReference>
<keyword evidence="3" id="KW-0238">DNA-binding</keyword>
<dbReference type="InterPro" id="IPR000943">
    <property type="entry name" value="RNA_pol_sigma70"/>
</dbReference>
<dbReference type="EMBL" id="LAZR01046656">
    <property type="protein sequence ID" value="KKK96029.1"/>
    <property type="molecule type" value="Genomic_DNA"/>
</dbReference>
<evidence type="ECO:0000256" key="1">
    <source>
        <dbReference type="ARBA" id="ARBA00023015"/>
    </source>
</evidence>
<dbReference type="GO" id="GO:0006352">
    <property type="term" value="P:DNA-templated transcription initiation"/>
    <property type="evidence" value="ECO:0007669"/>
    <property type="project" value="InterPro"/>
</dbReference>
<accession>A0A0F9C0D4</accession>
<evidence type="ECO:0000256" key="4">
    <source>
        <dbReference type="ARBA" id="ARBA00023163"/>
    </source>
</evidence>
<comment type="caution">
    <text evidence="6">The sequence shown here is derived from an EMBL/GenBank/DDBJ whole genome shotgun (WGS) entry which is preliminary data.</text>
</comment>
<dbReference type="InterPro" id="IPR013325">
    <property type="entry name" value="RNA_pol_sigma_r2"/>
</dbReference>